<dbReference type="Gene3D" id="3.20.20.80">
    <property type="entry name" value="Glycosidases"/>
    <property type="match status" value="1"/>
</dbReference>
<dbReference type="InterPro" id="IPR013780">
    <property type="entry name" value="Glyco_hydro_b"/>
</dbReference>
<feature type="region of interest" description="Disordered" evidence="4">
    <location>
        <begin position="35"/>
        <end position="58"/>
    </location>
</feature>
<evidence type="ECO:0008006" key="10">
    <source>
        <dbReference type="Google" id="ProtNLM"/>
    </source>
</evidence>
<evidence type="ECO:0000259" key="7">
    <source>
        <dbReference type="Pfam" id="PF17189"/>
    </source>
</evidence>
<dbReference type="InterPro" id="IPR017853">
    <property type="entry name" value="GH"/>
</dbReference>
<dbReference type="InterPro" id="IPR001139">
    <property type="entry name" value="Glyco_hydro_30"/>
</dbReference>
<evidence type="ECO:0000313" key="8">
    <source>
        <dbReference type="EMBL" id="GMI43122.1"/>
    </source>
</evidence>
<keyword evidence="3" id="KW-0378">Hydrolase</keyword>
<comment type="caution">
    <text evidence="8">The sequence shown here is derived from an EMBL/GenBank/DDBJ whole genome shotgun (WGS) entry which is preliminary data.</text>
</comment>
<feature type="compositionally biased region" description="Polar residues" evidence="4">
    <location>
        <begin position="39"/>
        <end position="54"/>
    </location>
</feature>
<dbReference type="InterPro" id="IPR033452">
    <property type="entry name" value="GH30_C"/>
</dbReference>
<sequence length="460" mass="49792">MARGAFLVTALVPLHLSVAASPSLCKYTSGSEAGGLHSCSPSDPAPSSTWSLSMDPTDDTRQTVDGFGAAWTDATTYVFDSLSPDDQEVILETLFGSSKDDAIKLELMRTTVGQSDLTPSHYGRWSFDEAAEPDPDLSKFSLTEPGERMLSWIMRMQEHTSSVTLLGSLWSPPGWMKQDNQLRWQYRESYAAYIVKYLTAYRDAGVEVDALTLQNEPLHSADPAWTMLEDARCAAILTNLTAAAIGEAGLGTEIWAYDHNTDHPEYPQYVLDNSEGAAAVAWHCYSGAGWDAIKDFGASNPGVRSYMTECWLHETTGEGFFDLPKFVLRPVAAGASGAMAWTLGGSADLDVSYPGGCEQCTGLVQVDMKDATYELTKDFYKLGQFSKFVQKGAGYLPVDGGYVWADGTGMEAVGFRNLDGGLVVVVLNMFDNDVQVTLDLAGGEPVVGDVKANSVTTWVL</sequence>
<dbReference type="Proteomes" id="UP001165060">
    <property type="component" value="Unassembled WGS sequence"/>
</dbReference>
<evidence type="ECO:0000256" key="3">
    <source>
        <dbReference type="ARBA" id="ARBA00022801"/>
    </source>
</evidence>
<keyword evidence="2 5" id="KW-0732">Signal</keyword>
<dbReference type="PANTHER" id="PTHR11069:SF23">
    <property type="entry name" value="LYSOSOMAL ACID GLUCOSYLCERAMIDASE"/>
    <property type="match status" value="1"/>
</dbReference>
<dbReference type="Gene3D" id="2.60.40.1180">
    <property type="entry name" value="Golgi alpha-mannosidase II"/>
    <property type="match status" value="1"/>
</dbReference>
<dbReference type="EMBL" id="BRYB01002328">
    <property type="protein sequence ID" value="GMI43122.1"/>
    <property type="molecule type" value="Genomic_DNA"/>
</dbReference>
<evidence type="ECO:0000256" key="1">
    <source>
        <dbReference type="ARBA" id="ARBA00005382"/>
    </source>
</evidence>
<comment type="similarity">
    <text evidence="1">Belongs to the glycosyl hydrolase 30 family.</text>
</comment>
<dbReference type="SUPFAM" id="SSF51445">
    <property type="entry name" value="(Trans)glycosidases"/>
    <property type="match status" value="1"/>
</dbReference>
<evidence type="ECO:0000259" key="6">
    <source>
        <dbReference type="Pfam" id="PF02055"/>
    </source>
</evidence>
<protein>
    <recommendedName>
        <fullName evidence="10">Glucosylceramidase</fullName>
    </recommendedName>
</protein>
<feature type="domain" description="Glycosyl hydrolase family 30 beta sandwich" evidence="7">
    <location>
        <begin position="409"/>
        <end position="458"/>
    </location>
</feature>
<proteinExistence type="inferred from homology"/>
<organism evidence="8 9">
    <name type="scientific">Tetraparma gracilis</name>
    <dbReference type="NCBI Taxonomy" id="2962635"/>
    <lineage>
        <taxon>Eukaryota</taxon>
        <taxon>Sar</taxon>
        <taxon>Stramenopiles</taxon>
        <taxon>Ochrophyta</taxon>
        <taxon>Bolidophyceae</taxon>
        <taxon>Parmales</taxon>
        <taxon>Triparmaceae</taxon>
        <taxon>Tetraparma</taxon>
    </lineage>
</organism>
<evidence type="ECO:0000313" key="9">
    <source>
        <dbReference type="Proteomes" id="UP001165060"/>
    </source>
</evidence>
<evidence type="ECO:0000256" key="2">
    <source>
        <dbReference type="ARBA" id="ARBA00022729"/>
    </source>
</evidence>
<evidence type="ECO:0000256" key="4">
    <source>
        <dbReference type="SAM" id="MobiDB-lite"/>
    </source>
</evidence>
<dbReference type="Pfam" id="PF02055">
    <property type="entry name" value="Glyco_hydro_30"/>
    <property type="match status" value="1"/>
</dbReference>
<feature type="domain" description="Glycosyl hydrolase family 30 TIM-barrel" evidence="6">
    <location>
        <begin position="64"/>
        <end position="224"/>
    </location>
</feature>
<keyword evidence="9" id="KW-1185">Reference proteome</keyword>
<dbReference type="PANTHER" id="PTHR11069">
    <property type="entry name" value="GLUCOSYLCERAMIDASE"/>
    <property type="match status" value="1"/>
</dbReference>
<feature type="signal peptide" evidence="5">
    <location>
        <begin position="1"/>
        <end position="19"/>
    </location>
</feature>
<name>A0ABQ6N8J0_9STRA</name>
<evidence type="ECO:0000256" key="5">
    <source>
        <dbReference type="SAM" id="SignalP"/>
    </source>
</evidence>
<gene>
    <name evidence="8" type="ORF">TeGR_g1029</name>
</gene>
<dbReference type="Pfam" id="PF17189">
    <property type="entry name" value="Glyco_hydro_30C"/>
    <property type="match status" value="1"/>
</dbReference>
<reference evidence="8 9" key="1">
    <citation type="journal article" date="2023" name="Commun. Biol.">
        <title>Genome analysis of Parmales, the sister group of diatoms, reveals the evolutionary specialization of diatoms from phago-mixotrophs to photoautotrophs.</title>
        <authorList>
            <person name="Ban H."/>
            <person name="Sato S."/>
            <person name="Yoshikawa S."/>
            <person name="Yamada K."/>
            <person name="Nakamura Y."/>
            <person name="Ichinomiya M."/>
            <person name="Sato N."/>
            <person name="Blanc-Mathieu R."/>
            <person name="Endo H."/>
            <person name="Kuwata A."/>
            <person name="Ogata H."/>
        </authorList>
    </citation>
    <scope>NUCLEOTIDE SEQUENCE [LARGE SCALE GENOMIC DNA]</scope>
</reference>
<accession>A0ABQ6N8J0</accession>
<dbReference type="InterPro" id="IPR033453">
    <property type="entry name" value="Glyco_hydro_30_TIM-barrel"/>
</dbReference>
<feature type="chain" id="PRO_5046104042" description="Glucosylceramidase" evidence="5">
    <location>
        <begin position="20"/>
        <end position="460"/>
    </location>
</feature>